<name>A0A8S1PL81_PARPR</name>
<evidence type="ECO:0000256" key="1">
    <source>
        <dbReference type="ARBA" id="ARBA00022679"/>
    </source>
</evidence>
<evidence type="ECO:0000256" key="2">
    <source>
        <dbReference type="ARBA" id="ARBA00022741"/>
    </source>
</evidence>
<feature type="domain" description="Protein kinase" evidence="6">
    <location>
        <begin position="1"/>
        <end position="246"/>
    </location>
</feature>
<dbReference type="SMART" id="SM00220">
    <property type="entry name" value="S_TKc"/>
    <property type="match status" value="1"/>
</dbReference>
<keyword evidence="1" id="KW-0808">Transferase</keyword>
<evidence type="ECO:0000256" key="4">
    <source>
        <dbReference type="ARBA" id="ARBA00022840"/>
    </source>
</evidence>
<feature type="compositionally biased region" description="Polar residues" evidence="5">
    <location>
        <begin position="344"/>
        <end position="360"/>
    </location>
</feature>
<evidence type="ECO:0000313" key="8">
    <source>
        <dbReference type="Proteomes" id="UP000688137"/>
    </source>
</evidence>
<dbReference type="PROSITE" id="PS50011">
    <property type="entry name" value="PROTEIN_KINASE_DOM"/>
    <property type="match status" value="1"/>
</dbReference>
<feature type="region of interest" description="Disordered" evidence="5">
    <location>
        <begin position="339"/>
        <end position="360"/>
    </location>
</feature>
<dbReference type="InterPro" id="IPR000719">
    <property type="entry name" value="Prot_kinase_dom"/>
</dbReference>
<dbReference type="GO" id="GO:0005524">
    <property type="term" value="F:ATP binding"/>
    <property type="evidence" value="ECO:0007669"/>
    <property type="project" value="UniProtKB-KW"/>
</dbReference>
<sequence length="381" mass="44433">MGNLQTLINYHAPLNYAQDLNEQIIDQGMLEHPGLGQIQLWKIKESNLPMLFSFHAHIFEKDSSIIEIHNFRSSLQHPNLIEYFACTGSKALNIGNVQSQQFFFAYYSKTLKDHIQSTNMTEVQIWKIIEEIVDVMVYLQGKNRYHGNINSQSIFITDNFHIKLLDKIGQKPNRNSIKDDVYDLGILVIELLTKRTNQLNFISQIKNLHGKFTLQLLQLVAKMIDQNPDKRPDFNQIQKMVINRFKEPISFNNPDKIADRNKLTSRISTQVPLLSQTDEIKSIQEQSLQITQLPYLLSQKCAFPSTILRCNTIKNLQDQHSNNLSPYKNKTFESTPRKICSDKMPQQSTTDYRQSPQNQRHYDNQITPRTLDFNIQYQMNQ</sequence>
<keyword evidence="2" id="KW-0547">Nucleotide-binding</keyword>
<evidence type="ECO:0000313" key="7">
    <source>
        <dbReference type="EMBL" id="CAD8103651.1"/>
    </source>
</evidence>
<dbReference type="InterPro" id="IPR050660">
    <property type="entry name" value="NEK_Ser/Thr_kinase"/>
</dbReference>
<comment type="caution">
    <text evidence="7">The sequence shown here is derived from an EMBL/GenBank/DDBJ whole genome shotgun (WGS) entry which is preliminary data.</text>
</comment>
<gene>
    <name evidence="7" type="ORF">PPRIM_AZ9-3.1.T1210154</name>
</gene>
<keyword evidence="4" id="KW-0067">ATP-binding</keyword>
<evidence type="ECO:0000256" key="3">
    <source>
        <dbReference type="ARBA" id="ARBA00022777"/>
    </source>
</evidence>
<dbReference type="AlphaFoldDB" id="A0A8S1PL81"/>
<organism evidence="7 8">
    <name type="scientific">Paramecium primaurelia</name>
    <dbReference type="NCBI Taxonomy" id="5886"/>
    <lineage>
        <taxon>Eukaryota</taxon>
        <taxon>Sar</taxon>
        <taxon>Alveolata</taxon>
        <taxon>Ciliophora</taxon>
        <taxon>Intramacronucleata</taxon>
        <taxon>Oligohymenophorea</taxon>
        <taxon>Peniculida</taxon>
        <taxon>Parameciidae</taxon>
        <taxon>Paramecium</taxon>
    </lineage>
</organism>
<dbReference type="OMA" id="DQGMLEH"/>
<keyword evidence="8" id="KW-1185">Reference proteome</keyword>
<evidence type="ECO:0000259" key="6">
    <source>
        <dbReference type="PROSITE" id="PS50011"/>
    </source>
</evidence>
<keyword evidence="3" id="KW-0418">Kinase</keyword>
<dbReference type="EMBL" id="CAJJDM010000124">
    <property type="protein sequence ID" value="CAD8103651.1"/>
    <property type="molecule type" value="Genomic_DNA"/>
</dbReference>
<dbReference type="GO" id="GO:0004674">
    <property type="term" value="F:protein serine/threonine kinase activity"/>
    <property type="evidence" value="ECO:0007669"/>
    <property type="project" value="TreeGrafter"/>
</dbReference>
<dbReference type="PANTHER" id="PTHR43671">
    <property type="entry name" value="SERINE/THREONINE-PROTEIN KINASE NEK"/>
    <property type="match status" value="1"/>
</dbReference>
<dbReference type="Proteomes" id="UP000688137">
    <property type="component" value="Unassembled WGS sequence"/>
</dbReference>
<protein>
    <recommendedName>
        <fullName evidence="6">Protein kinase domain-containing protein</fullName>
    </recommendedName>
</protein>
<accession>A0A8S1PL81</accession>
<reference evidence="7" key="1">
    <citation type="submission" date="2021-01" db="EMBL/GenBank/DDBJ databases">
        <authorList>
            <consortium name="Genoscope - CEA"/>
            <person name="William W."/>
        </authorList>
    </citation>
    <scope>NUCLEOTIDE SEQUENCE</scope>
</reference>
<dbReference type="PANTHER" id="PTHR43671:SF106">
    <property type="entry name" value="NIMA-LIKE KINASE"/>
    <property type="match status" value="1"/>
</dbReference>
<evidence type="ECO:0000256" key="5">
    <source>
        <dbReference type="SAM" id="MobiDB-lite"/>
    </source>
</evidence>
<proteinExistence type="predicted"/>